<keyword evidence="3" id="KW-0378">Hydrolase</keyword>
<dbReference type="InterPro" id="IPR000073">
    <property type="entry name" value="AB_hydrolase_1"/>
</dbReference>
<evidence type="ECO:0000313" key="4">
    <source>
        <dbReference type="Proteomes" id="UP000477750"/>
    </source>
</evidence>
<proteinExistence type="predicted"/>
<dbReference type="InterPro" id="IPR029058">
    <property type="entry name" value="AB_hydrolase_fold"/>
</dbReference>
<dbReference type="PANTHER" id="PTHR43194:SF2">
    <property type="entry name" value="PEROXISOMAL MEMBRANE PROTEIN LPX1"/>
    <property type="match status" value="1"/>
</dbReference>
<gene>
    <name evidence="3" type="ORF">GFD30_01095</name>
</gene>
<evidence type="ECO:0000256" key="1">
    <source>
        <dbReference type="SAM" id="MobiDB-lite"/>
    </source>
</evidence>
<keyword evidence="4" id="KW-1185">Reference proteome</keyword>
<reference evidence="3 4" key="1">
    <citation type="submission" date="2019-10" db="EMBL/GenBank/DDBJ databases">
        <title>Glycomyces albidus sp. nov., a novel actinomycete isolated from rhizosphere soil of wheat (Triticum aestivum L.).</title>
        <authorList>
            <person name="Qian L."/>
        </authorList>
    </citation>
    <scope>NUCLEOTIDE SEQUENCE [LARGE SCALE GENOMIC DNA]</scope>
    <source>
        <strain evidence="3 4">NEAU-7082</strain>
    </source>
</reference>
<dbReference type="InterPro" id="IPR050228">
    <property type="entry name" value="Carboxylesterase_BioH"/>
</dbReference>
<dbReference type="SUPFAM" id="SSF53474">
    <property type="entry name" value="alpha/beta-Hydrolases"/>
    <property type="match status" value="1"/>
</dbReference>
<evidence type="ECO:0000313" key="3">
    <source>
        <dbReference type="EMBL" id="MQM24180.1"/>
    </source>
</evidence>
<dbReference type="Gene3D" id="3.40.50.1820">
    <property type="entry name" value="alpha/beta hydrolase"/>
    <property type="match status" value="1"/>
</dbReference>
<dbReference type="GO" id="GO:0016787">
    <property type="term" value="F:hydrolase activity"/>
    <property type="evidence" value="ECO:0007669"/>
    <property type="project" value="UniProtKB-KW"/>
</dbReference>
<feature type="domain" description="AB hydrolase-1" evidence="2">
    <location>
        <begin position="193"/>
        <end position="413"/>
    </location>
</feature>
<dbReference type="Proteomes" id="UP000477750">
    <property type="component" value="Unassembled WGS sequence"/>
</dbReference>
<dbReference type="EMBL" id="WIAO01000001">
    <property type="protein sequence ID" value="MQM24180.1"/>
    <property type="molecule type" value="Genomic_DNA"/>
</dbReference>
<accession>A0A6L5G3C1</accession>
<dbReference type="Pfam" id="PF12697">
    <property type="entry name" value="Abhydrolase_6"/>
    <property type="match status" value="1"/>
</dbReference>
<dbReference type="AlphaFoldDB" id="A0A6L5G3C1"/>
<dbReference type="PANTHER" id="PTHR43194">
    <property type="entry name" value="HYDROLASE ALPHA/BETA FOLD FAMILY"/>
    <property type="match status" value="1"/>
</dbReference>
<sequence>MFWPSWGWPAARFQGICRGTWPEPPSGRPTAPSKDTGSIRPRRCGRLRRPIRRCERWRPRSCRAPGTGAICCCATASSGADHLSEACRACAPVPPRSGPSARPDRRAAFSVQAADSCTVETGVPGSLVGDEHVHPLIGAPLRDLYKSRADREVIVRWCRARLDAWEVPHRRETIAVEGTPVHLTHIGTGPARVVFVPGTNFNAATSLTVARSLARHWDTTLIDLPGQPGLSSGGRPHAAHRAWYGRMLAETLDAFGADQVVAVGHSLGGSVLLSCDSDRIAGRVLLAPAGVIPLHVDMRMMVPSLRWLLAPSQERSEALLADFTAPGHAPPEAIVQWLQLVAAHCRSTLAPPPLPEAVLRRRLGSPLIVATGAHDCFLPPARLGPAVRERLGVDLHVIDDAGHLAADEQPEAITTLVALMLADPDAPLTAFTRRNDR</sequence>
<protein>
    <submittedName>
        <fullName evidence="3">Alpha/beta fold hydrolase</fullName>
    </submittedName>
</protein>
<organism evidence="3 4">
    <name type="scientific">Glycomyces albidus</name>
    <dbReference type="NCBI Taxonomy" id="2656774"/>
    <lineage>
        <taxon>Bacteria</taxon>
        <taxon>Bacillati</taxon>
        <taxon>Actinomycetota</taxon>
        <taxon>Actinomycetes</taxon>
        <taxon>Glycomycetales</taxon>
        <taxon>Glycomycetaceae</taxon>
        <taxon>Glycomyces</taxon>
    </lineage>
</organism>
<name>A0A6L5G3C1_9ACTN</name>
<comment type="caution">
    <text evidence="3">The sequence shown here is derived from an EMBL/GenBank/DDBJ whole genome shotgun (WGS) entry which is preliminary data.</text>
</comment>
<evidence type="ECO:0000259" key="2">
    <source>
        <dbReference type="Pfam" id="PF12697"/>
    </source>
</evidence>
<feature type="region of interest" description="Disordered" evidence="1">
    <location>
        <begin position="19"/>
        <end position="42"/>
    </location>
</feature>